<dbReference type="AlphaFoldDB" id="A0A4Y2JML6"/>
<keyword evidence="3" id="KW-1185">Reference proteome</keyword>
<dbReference type="OrthoDB" id="6450029at2759"/>
<gene>
    <name evidence="2" type="ORF">AVEN_245741_1</name>
</gene>
<dbReference type="Proteomes" id="UP000499080">
    <property type="component" value="Unassembled WGS sequence"/>
</dbReference>
<comment type="caution">
    <text evidence="2">The sequence shown here is derived from an EMBL/GenBank/DDBJ whole genome shotgun (WGS) entry which is preliminary data.</text>
</comment>
<protein>
    <submittedName>
        <fullName evidence="2">Uncharacterized protein</fullName>
    </submittedName>
</protein>
<accession>A0A4Y2JML6</accession>
<evidence type="ECO:0000256" key="1">
    <source>
        <dbReference type="SAM" id="Coils"/>
    </source>
</evidence>
<keyword evidence="1" id="KW-0175">Coiled coil</keyword>
<organism evidence="2 3">
    <name type="scientific">Araneus ventricosus</name>
    <name type="common">Orbweaver spider</name>
    <name type="synonym">Epeira ventricosa</name>
    <dbReference type="NCBI Taxonomy" id="182803"/>
    <lineage>
        <taxon>Eukaryota</taxon>
        <taxon>Metazoa</taxon>
        <taxon>Ecdysozoa</taxon>
        <taxon>Arthropoda</taxon>
        <taxon>Chelicerata</taxon>
        <taxon>Arachnida</taxon>
        <taxon>Araneae</taxon>
        <taxon>Araneomorphae</taxon>
        <taxon>Entelegynae</taxon>
        <taxon>Araneoidea</taxon>
        <taxon>Araneidae</taxon>
        <taxon>Araneus</taxon>
    </lineage>
</organism>
<proteinExistence type="predicted"/>
<feature type="coiled-coil region" evidence="1">
    <location>
        <begin position="445"/>
        <end position="472"/>
    </location>
</feature>
<reference evidence="2 3" key="1">
    <citation type="journal article" date="2019" name="Sci. Rep.">
        <title>Orb-weaving spider Araneus ventricosus genome elucidates the spidroin gene catalogue.</title>
        <authorList>
            <person name="Kono N."/>
            <person name="Nakamura H."/>
            <person name="Ohtoshi R."/>
            <person name="Moran D.A.P."/>
            <person name="Shinohara A."/>
            <person name="Yoshida Y."/>
            <person name="Fujiwara M."/>
            <person name="Mori M."/>
            <person name="Tomita M."/>
            <person name="Arakawa K."/>
        </authorList>
    </citation>
    <scope>NUCLEOTIDE SEQUENCE [LARGE SCALE GENOMIC DNA]</scope>
</reference>
<evidence type="ECO:0000313" key="3">
    <source>
        <dbReference type="Proteomes" id="UP000499080"/>
    </source>
</evidence>
<evidence type="ECO:0000313" key="2">
    <source>
        <dbReference type="EMBL" id="GBM90552.1"/>
    </source>
</evidence>
<dbReference type="EMBL" id="BGPR01110921">
    <property type="protein sequence ID" value="GBM90552.1"/>
    <property type="molecule type" value="Genomic_DNA"/>
</dbReference>
<name>A0A4Y2JML6_ARAVE</name>
<sequence>MSERTFYRLLKNNLTVRIRCGDCTEAMTLDDFYKEHAPNRHGLDKRGECVFCFGGYDWKRGEKRRRSNWTHMIECLKSFVKTNRIRETPAETPPELPICGDPCRKPRLRPRDMCGRVKDRTSEYLGFYEPVFEKPDMWIEPGGVKFDARCGLGPDAYGIVKKYLKKDMKWFHLMVKHTAFDTFVREMTPIRDQFVVLSYWCLCDGLEGENGQRQTHRHMIVACELESAFVHILQYKVKISNDRAKLNVPIKNVHHLFRTMVYVSRPRSSCDRGLPDDLEAGDGSLSHFYLSHSMSDHAIAFLCPLVPGGIEKLLEEQNKNKDVVDWEEHAVKRPRNWRVPIGITGFRFQKCVIPVEKQYEPTEEETDFCLYLHGEIFLYFKVNPSLLNLSDDEWLAYQASKGNTFQSILEERYVLSPKQQNMMNQIKDMEKKMKKRIDAQWGQKYSELKVKNRRIEKEHVSLEAKYLTIEKELSEWKNLFKSELSEWKKVFMEQHSNALGIIAAMIGRSNENSSPT</sequence>